<name>A0A085WW38_9BACT</name>
<evidence type="ECO:0000313" key="3">
    <source>
        <dbReference type="EMBL" id="KFE71901.1"/>
    </source>
</evidence>
<dbReference type="RefSeq" id="WP_044180682.1">
    <property type="nucleotide sequence ID" value="NZ_JMCB01000001.1"/>
</dbReference>
<dbReference type="EMBL" id="JMCB01000001">
    <property type="protein sequence ID" value="KFE71901.1"/>
    <property type="molecule type" value="Genomic_DNA"/>
</dbReference>
<dbReference type="Proteomes" id="UP000028725">
    <property type="component" value="Unassembled WGS sequence"/>
</dbReference>
<comment type="caution">
    <text evidence="3">The sequence shown here is derived from an EMBL/GenBank/DDBJ whole genome shotgun (WGS) entry which is preliminary data.</text>
</comment>
<evidence type="ECO:0000313" key="4">
    <source>
        <dbReference type="Proteomes" id="UP000028725"/>
    </source>
</evidence>
<accession>A0A085WW38</accession>
<dbReference type="OrthoDB" id="5519388at2"/>
<keyword evidence="4" id="KW-1185">Reference proteome</keyword>
<dbReference type="InterPro" id="IPR027383">
    <property type="entry name" value="Znf_put"/>
</dbReference>
<feature type="region of interest" description="Disordered" evidence="1">
    <location>
        <begin position="160"/>
        <end position="182"/>
    </location>
</feature>
<gene>
    <name evidence="3" type="ORF">DB31_0162</name>
</gene>
<reference evidence="3 4" key="1">
    <citation type="submission" date="2014-04" db="EMBL/GenBank/DDBJ databases">
        <title>Genome assembly of Hyalangium minutum DSM 14724.</title>
        <authorList>
            <person name="Sharma G."/>
            <person name="Subramanian S."/>
        </authorList>
    </citation>
    <scope>NUCLEOTIDE SEQUENCE [LARGE SCALE GENOMIC DNA]</scope>
    <source>
        <strain evidence="3 4">DSM 14724</strain>
    </source>
</reference>
<evidence type="ECO:0000259" key="2">
    <source>
        <dbReference type="Pfam" id="PF13490"/>
    </source>
</evidence>
<dbReference type="STRING" id="394096.DB31_0162"/>
<sequence length="182" mass="19645">MNACPEYEELLTLHATGALEAQDEARVRAHLASCTACRSEAESTARLLSTVALPAPSPAMRQRMDTLPQRTLGAWRREQVRQAFRARTVGAMLAAAATVLLVVSPSLRGAGQPKGTVALPTAVSQQEAESESEFEQWAVADPLGDELDALLADEDLDEWDEDAEMEPSASELFLNPNLGEMP</sequence>
<organism evidence="3 4">
    <name type="scientific">Hyalangium minutum</name>
    <dbReference type="NCBI Taxonomy" id="394096"/>
    <lineage>
        <taxon>Bacteria</taxon>
        <taxon>Pseudomonadati</taxon>
        <taxon>Myxococcota</taxon>
        <taxon>Myxococcia</taxon>
        <taxon>Myxococcales</taxon>
        <taxon>Cystobacterineae</taxon>
        <taxon>Archangiaceae</taxon>
        <taxon>Hyalangium</taxon>
    </lineage>
</organism>
<dbReference type="Pfam" id="PF13490">
    <property type="entry name" value="zf-HC2"/>
    <property type="match status" value="1"/>
</dbReference>
<evidence type="ECO:0000256" key="1">
    <source>
        <dbReference type="SAM" id="MobiDB-lite"/>
    </source>
</evidence>
<dbReference type="AlphaFoldDB" id="A0A085WW38"/>
<protein>
    <recommendedName>
        <fullName evidence="2">Putative zinc-finger domain-containing protein</fullName>
    </recommendedName>
</protein>
<proteinExistence type="predicted"/>
<dbReference type="Gene3D" id="1.10.10.1320">
    <property type="entry name" value="Anti-sigma factor, zinc-finger domain"/>
    <property type="match status" value="1"/>
</dbReference>
<feature type="domain" description="Putative zinc-finger" evidence="2">
    <location>
        <begin position="4"/>
        <end position="38"/>
    </location>
</feature>
<dbReference type="InterPro" id="IPR041916">
    <property type="entry name" value="Anti_sigma_zinc_sf"/>
</dbReference>